<feature type="domain" description="EF-hand" evidence="3">
    <location>
        <begin position="21"/>
        <end position="56"/>
    </location>
</feature>
<dbReference type="GO" id="GO:0005509">
    <property type="term" value="F:calcium ion binding"/>
    <property type="evidence" value="ECO:0007669"/>
    <property type="project" value="InterPro"/>
</dbReference>
<feature type="compositionally biased region" description="Basic and acidic residues" evidence="2">
    <location>
        <begin position="153"/>
        <end position="163"/>
    </location>
</feature>
<reference evidence="4" key="1">
    <citation type="submission" date="2014-12" db="EMBL/GenBank/DDBJ databases">
        <title>Insight into the proteome of Arion vulgaris.</title>
        <authorList>
            <person name="Aradska J."/>
            <person name="Bulat T."/>
            <person name="Smidak R."/>
            <person name="Sarate P."/>
            <person name="Gangsoo J."/>
            <person name="Sialana F."/>
            <person name="Bilban M."/>
            <person name="Lubec G."/>
        </authorList>
    </citation>
    <scope>NUCLEOTIDE SEQUENCE</scope>
    <source>
        <tissue evidence="4">Skin</tissue>
    </source>
</reference>
<feature type="region of interest" description="Disordered" evidence="2">
    <location>
        <begin position="153"/>
        <end position="175"/>
    </location>
</feature>
<evidence type="ECO:0000259" key="3">
    <source>
        <dbReference type="PROSITE" id="PS50222"/>
    </source>
</evidence>
<feature type="compositionally biased region" description="Polar residues" evidence="2">
    <location>
        <begin position="164"/>
        <end position="175"/>
    </location>
</feature>
<protein>
    <recommendedName>
        <fullName evidence="3">EF-hand domain-containing protein</fullName>
    </recommendedName>
</protein>
<dbReference type="AlphaFoldDB" id="A0A0B6ZFW2"/>
<dbReference type="InterPro" id="IPR018247">
    <property type="entry name" value="EF_Hand_1_Ca_BS"/>
</dbReference>
<dbReference type="Pfam" id="PF00036">
    <property type="entry name" value="EF-hand_1"/>
    <property type="match status" value="1"/>
</dbReference>
<gene>
    <name evidence="4" type="primary">ORF60003</name>
</gene>
<evidence type="ECO:0000256" key="2">
    <source>
        <dbReference type="SAM" id="MobiDB-lite"/>
    </source>
</evidence>
<dbReference type="PROSITE" id="PS00018">
    <property type="entry name" value="EF_HAND_1"/>
    <property type="match status" value="1"/>
</dbReference>
<dbReference type="SUPFAM" id="SSF47473">
    <property type="entry name" value="EF-hand"/>
    <property type="match status" value="1"/>
</dbReference>
<dbReference type="Gene3D" id="1.10.238.10">
    <property type="entry name" value="EF-hand"/>
    <property type="match status" value="1"/>
</dbReference>
<dbReference type="PANTHER" id="PTHR46394:SF1">
    <property type="entry name" value="PNPLA DOMAIN-CONTAINING PROTEIN"/>
    <property type="match status" value="1"/>
</dbReference>
<dbReference type="InterPro" id="IPR011992">
    <property type="entry name" value="EF-hand-dom_pair"/>
</dbReference>
<evidence type="ECO:0000256" key="1">
    <source>
        <dbReference type="ARBA" id="ARBA00022837"/>
    </source>
</evidence>
<proteinExistence type="predicted"/>
<dbReference type="EMBL" id="HACG01019876">
    <property type="protein sequence ID" value="CEK66741.1"/>
    <property type="molecule type" value="Transcribed_RNA"/>
</dbReference>
<accession>A0A0B6ZFW2</accession>
<name>A0A0B6ZFW2_9EUPU</name>
<dbReference type="InterPro" id="IPR052580">
    <property type="entry name" value="Lipid_Hydrolase"/>
</dbReference>
<keyword evidence="1" id="KW-0106">Calcium</keyword>
<dbReference type="PROSITE" id="PS50222">
    <property type="entry name" value="EF_HAND_2"/>
    <property type="match status" value="1"/>
</dbReference>
<organism evidence="4">
    <name type="scientific">Arion vulgaris</name>
    <dbReference type="NCBI Taxonomy" id="1028688"/>
    <lineage>
        <taxon>Eukaryota</taxon>
        <taxon>Metazoa</taxon>
        <taxon>Spiralia</taxon>
        <taxon>Lophotrochozoa</taxon>
        <taxon>Mollusca</taxon>
        <taxon>Gastropoda</taxon>
        <taxon>Heterobranchia</taxon>
        <taxon>Euthyneura</taxon>
        <taxon>Panpulmonata</taxon>
        <taxon>Eupulmonata</taxon>
        <taxon>Stylommatophora</taxon>
        <taxon>Helicina</taxon>
        <taxon>Arionoidea</taxon>
        <taxon>Arionidae</taxon>
        <taxon>Arion</taxon>
    </lineage>
</organism>
<dbReference type="PANTHER" id="PTHR46394">
    <property type="entry name" value="ANNEXIN"/>
    <property type="match status" value="1"/>
</dbReference>
<dbReference type="SMART" id="SM00054">
    <property type="entry name" value="EFh"/>
    <property type="match status" value="1"/>
</dbReference>
<evidence type="ECO:0000313" key="4">
    <source>
        <dbReference type="EMBL" id="CEK66741.1"/>
    </source>
</evidence>
<feature type="non-terminal residue" evidence="4">
    <location>
        <position position="1"/>
    </location>
</feature>
<sequence length="175" mass="20074">LRQTLEDEKILSAENKEILFGKNISVDEAFDHLDKDRNGHIDVQELLRFLETRNIRMQTRIQGYARTKIVSIIDFVSALQNSWTTNMKHIHTGAADIKRTVGINTGHVSTSDYVLEDEDREFLFDRGYNATMAFLRYFIDDNPELIVKIDPADSEKSVHDKSADLSQDTENVTKA</sequence>
<dbReference type="InterPro" id="IPR002048">
    <property type="entry name" value="EF_hand_dom"/>
</dbReference>